<sequence length="494" mass="52061">MRVTVSHTTSTGLKYSPGQTVQLLVIATAQLMLVLDDSIANIALPSIQSELGIQSVDLFWVINAYIIAFGGLLLFGGRLGDILGRRRILQWGMGIFTLASMLAGLATSGEWLISARALQGIGAAMTAPNVLALISTTFPGDKERHKAMSVYGAMSGLGLVAGLLAGGILTDLLGWRWVFFVNVPVGIVVLVGTRILSEAGLHEGKLNAGSALSSVFGMTLLIFFITRAGEMGWTDRVALSALVMSVVLLSLFVFIQFRSANPLLPLRLLHDRSRAGSYGAALLLGFGPMGTLFLMTLFMQDVLLYSPLQTGLAWLPFGLAIIVGAAVTTRMLAWFSPRLLAALGGMIASTFMLWLSMIEQTTRYSTHIMPAMFGVAFGFVMAILSVTLTAVHRVPARDSGIASALFNASQQTGVALGLAILSTLSFSVTNRQLPDAMAVLRQGHSSGNGGLVDTASMALINGYSVALMAGAGAMLLAALSASILIRSTSSGNTR</sequence>
<evidence type="ECO:0000256" key="5">
    <source>
        <dbReference type="ARBA" id="ARBA00022989"/>
    </source>
</evidence>
<feature type="transmembrane region" description="Helical" evidence="7">
    <location>
        <begin position="412"/>
        <end position="429"/>
    </location>
</feature>
<evidence type="ECO:0000313" key="10">
    <source>
        <dbReference type="Proteomes" id="UP000036013"/>
    </source>
</evidence>
<dbReference type="InterPro" id="IPR036259">
    <property type="entry name" value="MFS_trans_sf"/>
</dbReference>
<feature type="transmembrane region" description="Helical" evidence="7">
    <location>
        <begin position="58"/>
        <end position="76"/>
    </location>
</feature>
<evidence type="ECO:0000256" key="2">
    <source>
        <dbReference type="ARBA" id="ARBA00022448"/>
    </source>
</evidence>
<proteinExistence type="predicted"/>
<evidence type="ECO:0000256" key="4">
    <source>
        <dbReference type="ARBA" id="ARBA00022692"/>
    </source>
</evidence>
<keyword evidence="3" id="KW-1003">Cell membrane</keyword>
<dbReference type="PANTHER" id="PTHR42718">
    <property type="entry name" value="MAJOR FACILITATOR SUPERFAMILY MULTIDRUG TRANSPORTER MFSC"/>
    <property type="match status" value="1"/>
</dbReference>
<feature type="transmembrane region" description="Helical" evidence="7">
    <location>
        <begin position="237"/>
        <end position="257"/>
    </location>
</feature>
<name>A0A837LEA4_9ENTR</name>
<feature type="transmembrane region" description="Helical" evidence="7">
    <location>
        <begin position="208"/>
        <end position="225"/>
    </location>
</feature>
<keyword evidence="6 7" id="KW-0472">Membrane</keyword>
<dbReference type="Proteomes" id="UP000036013">
    <property type="component" value="Unassembled WGS sequence"/>
</dbReference>
<dbReference type="CDD" id="cd17321">
    <property type="entry name" value="MFS_MMR_MDR_like"/>
    <property type="match status" value="1"/>
</dbReference>
<keyword evidence="4 7" id="KW-0812">Transmembrane</keyword>
<dbReference type="Gene3D" id="1.20.1250.20">
    <property type="entry name" value="MFS general substrate transporter like domains"/>
    <property type="match status" value="1"/>
</dbReference>
<dbReference type="EMBL" id="LEDI01000026">
    <property type="protein sequence ID" value="KLQ03286.1"/>
    <property type="molecule type" value="Genomic_DNA"/>
</dbReference>
<feature type="transmembrane region" description="Helical" evidence="7">
    <location>
        <begin position="339"/>
        <end position="356"/>
    </location>
</feature>
<dbReference type="InterPro" id="IPR020846">
    <property type="entry name" value="MFS_dom"/>
</dbReference>
<dbReference type="GO" id="GO:0022857">
    <property type="term" value="F:transmembrane transporter activity"/>
    <property type="evidence" value="ECO:0007669"/>
    <property type="project" value="InterPro"/>
</dbReference>
<feature type="transmembrane region" description="Helical" evidence="7">
    <location>
        <begin position="88"/>
        <end position="106"/>
    </location>
</feature>
<dbReference type="Pfam" id="PF07690">
    <property type="entry name" value="MFS_1"/>
    <property type="match status" value="1"/>
</dbReference>
<evidence type="ECO:0000256" key="6">
    <source>
        <dbReference type="ARBA" id="ARBA00023136"/>
    </source>
</evidence>
<evidence type="ECO:0000259" key="8">
    <source>
        <dbReference type="PROSITE" id="PS50850"/>
    </source>
</evidence>
<evidence type="ECO:0000313" key="9">
    <source>
        <dbReference type="EMBL" id="KLQ03286.1"/>
    </source>
</evidence>
<evidence type="ECO:0000256" key="7">
    <source>
        <dbReference type="SAM" id="Phobius"/>
    </source>
</evidence>
<feature type="transmembrane region" description="Helical" evidence="7">
    <location>
        <begin position="150"/>
        <end position="169"/>
    </location>
</feature>
<dbReference type="PANTHER" id="PTHR42718:SF46">
    <property type="entry name" value="BLR6921 PROTEIN"/>
    <property type="match status" value="1"/>
</dbReference>
<evidence type="ECO:0000256" key="1">
    <source>
        <dbReference type="ARBA" id="ARBA00004651"/>
    </source>
</evidence>
<comment type="subcellular location">
    <subcellularLocation>
        <location evidence="1">Cell membrane</location>
        <topology evidence="1">Multi-pass membrane protein</topology>
    </subcellularLocation>
</comment>
<evidence type="ECO:0000256" key="3">
    <source>
        <dbReference type="ARBA" id="ARBA00022475"/>
    </source>
</evidence>
<comment type="caution">
    <text evidence="9">The sequence shown here is derived from an EMBL/GenBank/DDBJ whole genome shotgun (WGS) entry which is preliminary data.</text>
</comment>
<feature type="transmembrane region" description="Helical" evidence="7">
    <location>
        <begin position="311"/>
        <end position="332"/>
    </location>
</feature>
<feature type="transmembrane region" description="Helical" evidence="7">
    <location>
        <begin position="463"/>
        <end position="485"/>
    </location>
</feature>
<feature type="transmembrane region" description="Helical" evidence="7">
    <location>
        <begin position="118"/>
        <end position="138"/>
    </location>
</feature>
<dbReference type="GO" id="GO:0005886">
    <property type="term" value="C:plasma membrane"/>
    <property type="evidence" value="ECO:0007669"/>
    <property type="project" value="UniProtKB-SubCell"/>
</dbReference>
<accession>A0A837LEA4</accession>
<dbReference type="SUPFAM" id="SSF103473">
    <property type="entry name" value="MFS general substrate transporter"/>
    <property type="match status" value="2"/>
</dbReference>
<keyword evidence="2" id="KW-0813">Transport</keyword>
<feature type="transmembrane region" description="Helical" evidence="7">
    <location>
        <begin position="175"/>
        <end position="196"/>
    </location>
</feature>
<gene>
    <name evidence="9" type="ORF">ABF77_12830</name>
</gene>
<dbReference type="PROSITE" id="PS50850">
    <property type="entry name" value="MFS"/>
    <property type="match status" value="1"/>
</dbReference>
<reference evidence="9 10" key="1">
    <citation type="submission" date="2015-06" db="EMBL/GenBank/DDBJ databases">
        <authorList>
            <person name="Adams M."/>
            <person name="Sutton G."/>
            <person name="Nelson K."/>
            <person name="Bonomo R."/>
            <person name="McCorrison J."/>
            <person name="Sanka R."/>
            <person name="Brinkac L."/>
            <person name="Nierman W."/>
        </authorList>
    </citation>
    <scope>NUCLEOTIDE SEQUENCE [LARGE SCALE GENOMIC DNA]</scope>
    <source>
        <strain evidence="9 10">GN02692</strain>
    </source>
</reference>
<protein>
    <submittedName>
        <fullName evidence="9">MFS transporter</fullName>
    </submittedName>
</protein>
<feature type="domain" description="Major facilitator superfamily (MFS) profile" evidence="8">
    <location>
        <begin position="22"/>
        <end position="489"/>
    </location>
</feature>
<dbReference type="InterPro" id="IPR011701">
    <property type="entry name" value="MFS"/>
</dbReference>
<keyword evidence="5 7" id="KW-1133">Transmembrane helix</keyword>
<feature type="transmembrane region" description="Helical" evidence="7">
    <location>
        <begin position="368"/>
        <end position="391"/>
    </location>
</feature>
<feature type="transmembrane region" description="Helical" evidence="7">
    <location>
        <begin position="278"/>
        <end position="299"/>
    </location>
</feature>
<dbReference type="AlphaFoldDB" id="A0A837LEA4"/>
<dbReference type="Gene3D" id="1.20.1720.10">
    <property type="entry name" value="Multidrug resistance protein D"/>
    <property type="match status" value="1"/>
</dbReference>
<organism evidence="9 10">
    <name type="scientific">Enterobacter roggenkampii</name>
    <dbReference type="NCBI Taxonomy" id="1812935"/>
    <lineage>
        <taxon>Bacteria</taxon>
        <taxon>Pseudomonadati</taxon>
        <taxon>Pseudomonadota</taxon>
        <taxon>Gammaproteobacteria</taxon>
        <taxon>Enterobacterales</taxon>
        <taxon>Enterobacteriaceae</taxon>
        <taxon>Enterobacter</taxon>
        <taxon>Enterobacter cloacae complex</taxon>
    </lineage>
</organism>